<evidence type="ECO:0000313" key="4">
    <source>
        <dbReference type="Proteomes" id="UP000265515"/>
    </source>
</evidence>
<dbReference type="Gramene" id="GBG79057">
    <property type="protein sequence ID" value="GBG79057"/>
    <property type="gene ID" value="CBR_g28771"/>
</dbReference>
<protein>
    <submittedName>
        <fullName evidence="3">Uncharacterized protein</fullName>
    </submittedName>
</protein>
<keyword evidence="2" id="KW-0812">Transmembrane</keyword>
<organism evidence="3 4">
    <name type="scientific">Chara braunii</name>
    <name type="common">Braun's stonewort</name>
    <dbReference type="NCBI Taxonomy" id="69332"/>
    <lineage>
        <taxon>Eukaryota</taxon>
        <taxon>Viridiplantae</taxon>
        <taxon>Streptophyta</taxon>
        <taxon>Charophyceae</taxon>
        <taxon>Charales</taxon>
        <taxon>Characeae</taxon>
        <taxon>Chara</taxon>
    </lineage>
</organism>
<keyword evidence="2" id="KW-1133">Transmembrane helix</keyword>
<feature type="transmembrane region" description="Helical" evidence="2">
    <location>
        <begin position="54"/>
        <end position="77"/>
    </location>
</feature>
<evidence type="ECO:0000256" key="1">
    <source>
        <dbReference type="SAM" id="MobiDB-lite"/>
    </source>
</evidence>
<keyword evidence="4" id="KW-1185">Reference proteome</keyword>
<reference evidence="3 4" key="1">
    <citation type="journal article" date="2018" name="Cell">
        <title>The Chara Genome: Secondary Complexity and Implications for Plant Terrestrialization.</title>
        <authorList>
            <person name="Nishiyama T."/>
            <person name="Sakayama H."/>
            <person name="Vries J.D."/>
            <person name="Buschmann H."/>
            <person name="Saint-Marcoux D."/>
            <person name="Ullrich K.K."/>
            <person name="Haas F.B."/>
            <person name="Vanderstraeten L."/>
            <person name="Becker D."/>
            <person name="Lang D."/>
            <person name="Vosolsobe S."/>
            <person name="Rombauts S."/>
            <person name="Wilhelmsson P.K.I."/>
            <person name="Janitza P."/>
            <person name="Kern R."/>
            <person name="Heyl A."/>
            <person name="Rumpler F."/>
            <person name="Villalobos L.I.A.C."/>
            <person name="Clay J.M."/>
            <person name="Skokan R."/>
            <person name="Toyoda A."/>
            <person name="Suzuki Y."/>
            <person name="Kagoshima H."/>
            <person name="Schijlen E."/>
            <person name="Tajeshwar N."/>
            <person name="Catarino B."/>
            <person name="Hetherington A.J."/>
            <person name="Saltykova A."/>
            <person name="Bonnot C."/>
            <person name="Breuninger H."/>
            <person name="Symeonidi A."/>
            <person name="Radhakrishnan G.V."/>
            <person name="Van Nieuwerburgh F."/>
            <person name="Deforce D."/>
            <person name="Chang C."/>
            <person name="Karol K.G."/>
            <person name="Hedrich R."/>
            <person name="Ulvskov P."/>
            <person name="Glockner G."/>
            <person name="Delwiche C.F."/>
            <person name="Petrasek J."/>
            <person name="Van de Peer Y."/>
            <person name="Friml J."/>
            <person name="Beilby M."/>
            <person name="Dolan L."/>
            <person name="Kohara Y."/>
            <person name="Sugano S."/>
            <person name="Fujiyama A."/>
            <person name="Delaux P.-M."/>
            <person name="Quint M."/>
            <person name="TheiBen G."/>
            <person name="Hagemann M."/>
            <person name="Harholt J."/>
            <person name="Dunand C."/>
            <person name="Zachgo S."/>
            <person name="Langdale J."/>
            <person name="Maumus F."/>
            <person name="Straeten D.V.D."/>
            <person name="Gould S.B."/>
            <person name="Rensing S.A."/>
        </authorList>
    </citation>
    <scope>NUCLEOTIDE SEQUENCE [LARGE SCALE GENOMIC DNA]</scope>
    <source>
        <strain evidence="3 4">S276</strain>
    </source>
</reference>
<feature type="compositionally biased region" description="Polar residues" evidence="1">
    <location>
        <begin position="847"/>
        <end position="860"/>
    </location>
</feature>
<evidence type="ECO:0000313" key="3">
    <source>
        <dbReference type="EMBL" id="GBG79057.1"/>
    </source>
</evidence>
<keyword evidence="2" id="KW-0472">Membrane</keyword>
<sequence length="1069" mass="120146">MVYSLSPQSRYSMRLLGWFEEKGNAFLCAAVSLVALELDSLGSGLSPKFFRSALVLAVVMAASRFVVYVESTCLAGMSCARIRSRGLPEIQPPLSFDERILEGRVIVRRGVFRFCTLLRVVAYIVEIVFISPYRIGSDFDYRVSDGNRMADDVQEFHGVVFLTVAAHLFYTTLQFIVPYLMAFRAGERAMIQRIDASGNVSESRRSGGPFWERLWRNQREMEFAVIYERHLREHPDFTAEDVKNNVDTCGLRAYWFHDYRRLLQMVLLNLPSLSVKCCGWSPEDPLWQDRGKLTMALEALHELSGIRNTDVGPEMADVLQDIPQASRFSLDVDVGRDLLTSSADQVLRGVLRSATNAVGVKEVRLAASIVDRLALGRAVLPWQPWRDQQDADQDRYNLYAYNHVFAGLLLEDLVDLVDGCEGNHGTSANTVAAAEDGKQEVEGKLRLQETALSAICSFAHAASELHAHRGWLRKEPDVPSCRFCNAFTSLGPGDWPLETPVPDFTNPEIRRFIDTIVEALNRPPLAGRLLLNFLKVGKRKPSFQKLLADSIRILAYLLCPRMVYWHSFEMRLKEFPDPLCSMDKLPDSSKVEAALRGLVRDCCEKKHKACLSAFSTLHLAKIFICQNVRDMDCNVAGVLLRCLRYCRRVSGSREIEWFACEVLDTLRDLIATSSPSDKRVICNAIASPYKEWGWHFLLKIEDTKLENHRSRGLPNPDITPVIQDTNPSSDNNTGTWFPFQQRCDASAVGLAADVLEELTNDQYLASRIMAIVFEARSRVPGWNCKERQDSVGTSMETVEQANSQTDGERSVTVRERPLPGDTPNADDRNPVSTSIQRAEEASVKMASGSSVRETPSSTEHSLQEDSRISASRATDIAAEASSEMKSRSSGSRAPLPEQLFDEDHCSSERNSAIKTTEIEELASSEMEGGSSVSDAPLTEEYRRDLLVTAREIIEQARSKMGGDSLASDTPLPEGLPEEYRPAWNDAYTRDQAWRTNFVDCLRPDALQVCHVLLCRVRVERVRPQDSFLKRYWATFSLRVIEPAGNPAWRLACTVKERIYDNCYSADTDG</sequence>
<comment type="caution">
    <text evidence="3">The sequence shown here is derived from an EMBL/GenBank/DDBJ whole genome shotgun (WGS) entry which is preliminary data.</text>
</comment>
<feature type="region of interest" description="Disordered" evidence="1">
    <location>
        <begin position="787"/>
        <end position="897"/>
    </location>
</feature>
<evidence type="ECO:0000256" key="2">
    <source>
        <dbReference type="SAM" id="Phobius"/>
    </source>
</evidence>
<dbReference type="AlphaFoldDB" id="A0A388L9R4"/>
<feature type="compositionally biased region" description="Polar residues" evidence="1">
    <location>
        <begin position="790"/>
        <end position="805"/>
    </location>
</feature>
<feature type="transmembrane region" description="Helical" evidence="2">
    <location>
        <begin position="156"/>
        <end position="183"/>
    </location>
</feature>
<feature type="compositionally biased region" description="Low complexity" evidence="1">
    <location>
        <begin position="877"/>
        <end position="893"/>
    </location>
</feature>
<feature type="compositionally biased region" description="Basic and acidic residues" evidence="1">
    <location>
        <begin position="806"/>
        <end position="818"/>
    </location>
</feature>
<name>A0A388L9R4_CHABU</name>
<gene>
    <name evidence="3" type="ORF">CBR_g28771</name>
</gene>
<dbReference type="EMBL" id="BFEA01000310">
    <property type="protein sequence ID" value="GBG79057.1"/>
    <property type="molecule type" value="Genomic_DNA"/>
</dbReference>
<dbReference type="Proteomes" id="UP000265515">
    <property type="component" value="Unassembled WGS sequence"/>
</dbReference>
<accession>A0A388L9R4</accession>
<proteinExistence type="predicted"/>